<keyword evidence="3" id="KW-1185">Reference proteome</keyword>
<dbReference type="Proteomes" id="UP000640614">
    <property type="component" value="Unassembled WGS sequence"/>
</dbReference>
<organism evidence="2 3">
    <name type="scientific">Flavobacterium hungaricum</name>
    <dbReference type="NCBI Taxonomy" id="2082725"/>
    <lineage>
        <taxon>Bacteria</taxon>
        <taxon>Pseudomonadati</taxon>
        <taxon>Bacteroidota</taxon>
        <taxon>Flavobacteriia</taxon>
        <taxon>Flavobacteriales</taxon>
        <taxon>Flavobacteriaceae</taxon>
        <taxon>Flavobacterium</taxon>
    </lineage>
</organism>
<reference evidence="2 3" key="1">
    <citation type="submission" date="2018-07" db="EMBL/GenBank/DDBJ databases">
        <title>Genome assembly of strain KB82.</title>
        <authorList>
            <person name="Kukolya J."/>
            <person name="Horvath B."/>
            <person name="Nagy I."/>
            <person name="Toth A."/>
        </authorList>
    </citation>
    <scope>NUCLEOTIDE SEQUENCE [LARGE SCALE GENOMIC DNA]</scope>
    <source>
        <strain evidence="2 3">Kb82</strain>
    </source>
</reference>
<proteinExistence type="predicted"/>
<keyword evidence="1" id="KW-0472">Membrane</keyword>
<evidence type="ECO:0000313" key="2">
    <source>
        <dbReference type="EMBL" id="MBE8723362.1"/>
    </source>
</evidence>
<accession>A0ABR9TDD1</accession>
<keyword evidence="1" id="KW-1133">Transmembrane helix</keyword>
<comment type="caution">
    <text evidence="2">The sequence shown here is derived from an EMBL/GenBank/DDBJ whole genome shotgun (WGS) entry which is preliminary data.</text>
</comment>
<name>A0ABR9TDD1_9FLAO</name>
<feature type="transmembrane region" description="Helical" evidence="1">
    <location>
        <begin position="13"/>
        <end position="32"/>
    </location>
</feature>
<keyword evidence="1" id="KW-0812">Transmembrane</keyword>
<dbReference type="PROSITE" id="PS51257">
    <property type="entry name" value="PROKAR_LIPOPROTEIN"/>
    <property type="match status" value="1"/>
</dbReference>
<dbReference type="RefSeq" id="WP_193844438.1">
    <property type="nucleotide sequence ID" value="NZ_PRDM01000001.1"/>
</dbReference>
<protein>
    <recommendedName>
        <fullName evidence="4">Lipoprotein</fullName>
    </recommendedName>
</protein>
<evidence type="ECO:0000313" key="3">
    <source>
        <dbReference type="Proteomes" id="UP000640614"/>
    </source>
</evidence>
<evidence type="ECO:0008006" key="4">
    <source>
        <dbReference type="Google" id="ProtNLM"/>
    </source>
</evidence>
<dbReference type="EMBL" id="PRDM01000001">
    <property type="protein sequence ID" value="MBE8723362.1"/>
    <property type="molecule type" value="Genomic_DNA"/>
</dbReference>
<gene>
    <name evidence="2" type="ORF">C4F50_00265</name>
</gene>
<sequence>MEKREVYETNSKIYSNVLLKVAIVLVLLVSCSKQKINNPNLKWIMDKYGCKGYRTIELAKSIVSKNQMINNCRESDFIQTFGDADLVEGNFLSKELFYLSQSNCEGSELVINSDKCYIVFSFEYGYLKSINEMCE</sequence>
<evidence type="ECO:0000256" key="1">
    <source>
        <dbReference type="SAM" id="Phobius"/>
    </source>
</evidence>